<name>A0A370HRU3_9HYPH</name>
<dbReference type="NCBIfam" id="TIGR00964">
    <property type="entry name" value="secE_bact"/>
    <property type="match status" value="1"/>
</dbReference>
<evidence type="ECO:0000313" key="11">
    <source>
        <dbReference type="Proteomes" id="UP000254925"/>
    </source>
</evidence>
<dbReference type="InterPro" id="IPR005807">
    <property type="entry name" value="SecE_bac"/>
</dbReference>
<sequence length="70" mass="7823">MLCEMAKTNPFDFLQQVRSEAAKVTWPTRKETMITTAMVFVMVVLASIFFLVVDQVLGWGVRTVLLGLGS</sequence>
<keyword evidence="4 9" id="KW-0812">Transmembrane</keyword>
<comment type="similarity">
    <text evidence="9">Belongs to the SecE/SEC61-gamma family.</text>
</comment>
<dbReference type="EMBL" id="QQBB01000002">
    <property type="protein sequence ID" value="RDI61015.1"/>
    <property type="molecule type" value="Genomic_DNA"/>
</dbReference>
<evidence type="ECO:0000313" key="10">
    <source>
        <dbReference type="EMBL" id="RDI61015.1"/>
    </source>
</evidence>
<keyword evidence="8 9" id="KW-0472">Membrane</keyword>
<keyword evidence="11" id="KW-1185">Reference proteome</keyword>
<gene>
    <name evidence="9" type="primary">secE</name>
    <name evidence="10" type="ORF">DES45_102409</name>
</gene>
<dbReference type="GO" id="GO:0008320">
    <property type="term" value="F:protein transmembrane transporter activity"/>
    <property type="evidence" value="ECO:0007669"/>
    <property type="project" value="UniProtKB-UniRule"/>
</dbReference>
<keyword evidence="5 9" id="KW-0653">Protein transport</keyword>
<accession>A0A370HRU3</accession>
<comment type="subcellular location">
    <subcellularLocation>
        <location evidence="9">Cell membrane</location>
        <topology evidence="9">Single-pass membrane protein</topology>
    </subcellularLocation>
    <subcellularLocation>
        <location evidence="1">Membrane</location>
    </subcellularLocation>
</comment>
<dbReference type="Proteomes" id="UP000254925">
    <property type="component" value="Unassembled WGS sequence"/>
</dbReference>
<keyword evidence="7 9" id="KW-0811">Translocation</keyword>
<dbReference type="GO" id="GO:0065002">
    <property type="term" value="P:intracellular protein transmembrane transport"/>
    <property type="evidence" value="ECO:0007669"/>
    <property type="project" value="UniProtKB-UniRule"/>
</dbReference>
<proteinExistence type="inferred from homology"/>
<dbReference type="Pfam" id="PF00584">
    <property type="entry name" value="SecE"/>
    <property type="match status" value="1"/>
</dbReference>
<evidence type="ECO:0000256" key="4">
    <source>
        <dbReference type="ARBA" id="ARBA00022692"/>
    </source>
</evidence>
<evidence type="ECO:0000256" key="3">
    <source>
        <dbReference type="ARBA" id="ARBA00022475"/>
    </source>
</evidence>
<evidence type="ECO:0000256" key="6">
    <source>
        <dbReference type="ARBA" id="ARBA00022989"/>
    </source>
</evidence>
<dbReference type="GO" id="GO:0009306">
    <property type="term" value="P:protein secretion"/>
    <property type="evidence" value="ECO:0007669"/>
    <property type="project" value="UniProtKB-UniRule"/>
</dbReference>
<comment type="function">
    <text evidence="9">Essential subunit of the Sec protein translocation channel SecYEG. Clamps together the 2 halves of SecY. May contact the channel plug during translocation.</text>
</comment>
<comment type="caution">
    <text evidence="10">The sequence shown here is derived from an EMBL/GenBank/DDBJ whole genome shotgun (WGS) entry which is preliminary data.</text>
</comment>
<dbReference type="PANTHER" id="PTHR33910">
    <property type="entry name" value="PROTEIN TRANSLOCASE SUBUNIT SECE"/>
    <property type="match status" value="1"/>
</dbReference>
<evidence type="ECO:0000256" key="8">
    <source>
        <dbReference type="ARBA" id="ARBA00023136"/>
    </source>
</evidence>
<keyword evidence="6 9" id="KW-1133">Transmembrane helix</keyword>
<dbReference type="GO" id="GO:0005886">
    <property type="term" value="C:plasma membrane"/>
    <property type="evidence" value="ECO:0007669"/>
    <property type="project" value="UniProtKB-SubCell"/>
</dbReference>
<dbReference type="InterPro" id="IPR001901">
    <property type="entry name" value="Translocase_SecE/Sec61-g"/>
</dbReference>
<evidence type="ECO:0000256" key="5">
    <source>
        <dbReference type="ARBA" id="ARBA00022927"/>
    </source>
</evidence>
<dbReference type="HAMAP" id="MF_00422">
    <property type="entry name" value="SecE"/>
    <property type="match status" value="1"/>
</dbReference>
<dbReference type="GO" id="GO:0006605">
    <property type="term" value="P:protein targeting"/>
    <property type="evidence" value="ECO:0007669"/>
    <property type="project" value="UniProtKB-UniRule"/>
</dbReference>
<dbReference type="InterPro" id="IPR038379">
    <property type="entry name" value="SecE_sf"/>
</dbReference>
<dbReference type="PANTHER" id="PTHR33910:SF1">
    <property type="entry name" value="PROTEIN TRANSLOCASE SUBUNIT SECE"/>
    <property type="match status" value="1"/>
</dbReference>
<evidence type="ECO:0000256" key="7">
    <source>
        <dbReference type="ARBA" id="ARBA00023010"/>
    </source>
</evidence>
<organism evidence="10 11">
    <name type="scientific">Microvirga subterranea</name>
    <dbReference type="NCBI Taxonomy" id="186651"/>
    <lineage>
        <taxon>Bacteria</taxon>
        <taxon>Pseudomonadati</taxon>
        <taxon>Pseudomonadota</taxon>
        <taxon>Alphaproteobacteria</taxon>
        <taxon>Hyphomicrobiales</taxon>
        <taxon>Methylobacteriaceae</taxon>
        <taxon>Microvirga</taxon>
    </lineage>
</organism>
<keyword evidence="2 9" id="KW-0813">Transport</keyword>
<comment type="subunit">
    <text evidence="9">Component of the Sec protein translocase complex. Heterotrimer consisting of SecY, SecE and SecG subunits. The heterotrimers can form oligomers, although 1 heterotrimer is thought to be able to translocate proteins. Interacts with the ribosome. Interacts with SecDF, and other proteins may be involved. Interacts with SecA.</text>
</comment>
<evidence type="ECO:0000256" key="9">
    <source>
        <dbReference type="HAMAP-Rule" id="MF_00422"/>
    </source>
</evidence>
<keyword evidence="3 9" id="KW-1003">Cell membrane</keyword>
<reference evidence="10 11" key="1">
    <citation type="submission" date="2018-07" db="EMBL/GenBank/DDBJ databases">
        <title>Genomic Encyclopedia of Type Strains, Phase IV (KMG-IV): sequencing the most valuable type-strain genomes for metagenomic binning, comparative biology and taxonomic classification.</title>
        <authorList>
            <person name="Goeker M."/>
        </authorList>
    </citation>
    <scope>NUCLEOTIDE SEQUENCE [LARGE SCALE GENOMIC DNA]</scope>
    <source>
        <strain evidence="10 11">DSM 14364</strain>
    </source>
</reference>
<dbReference type="AlphaFoldDB" id="A0A370HRU3"/>
<evidence type="ECO:0000256" key="1">
    <source>
        <dbReference type="ARBA" id="ARBA00004370"/>
    </source>
</evidence>
<dbReference type="GO" id="GO:0043952">
    <property type="term" value="P:protein transport by the Sec complex"/>
    <property type="evidence" value="ECO:0007669"/>
    <property type="project" value="UniProtKB-UniRule"/>
</dbReference>
<dbReference type="Gene3D" id="1.20.5.1030">
    <property type="entry name" value="Preprotein translocase secy subunit"/>
    <property type="match status" value="1"/>
</dbReference>
<evidence type="ECO:0000256" key="2">
    <source>
        <dbReference type="ARBA" id="ARBA00022448"/>
    </source>
</evidence>
<protein>
    <recommendedName>
        <fullName evidence="9">Protein translocase subunit SecE</fullName>
    </recommendedName>
</protein>
<feature type="transmembrane region" description="Helical" evidence="9">
    <location>
        <begin position="33"/>
        <end position="53"/>
    </location>
</feature>